<dbReference type="EMBL" id="JAACJL010000044">
    <property type="protein sequence ID" value="KAF4615198.1"/>
    <property type="molecule type" value="Genomic_DNA"/>
</dbReference>
<dbReference type="GO" id="GO:0005737">
    <property type="term" value="C:cytoplasm"/>
    <property type="evidence" value="ECO:0007669"/>
    <property type="project" value="TreeGrafter"/>
</dbReference>
<dbReference type="PANTHER" id="PTHR11638:SF18">
    <property type="entry name" value="HEAT SHOCK PROTEIN 104"/>
    <property type="match status" value="1"/>
</dbReference>
<feature type="region of interest" description="Disordered" evidence="3">
    <location>
        <begin position="922"/>
        <end position="955"/>
    </location>
</feature>
<feature type="compositionally biased region" description="Polar residues" evidence="3">
    <location>
        <begin position="247"/>
        <end position="256"/>
    </location>
</feature>
<evidence type="ECO:0000256" key="1">
    <source>
        <dbReference type="ARBA" id="ARBA00022741"/>
    </source>
</evidence>
<protein>
    <recommendedName>
        <fullName evidence="4">AAA+ ATPase domain-containing protein</fullName>
    </recommendedName>
</protein>
<dbReference type="InterPro" id="IPR050130">
    <property type="entry name" value="ClpA_ClpB"/>
</dbReference>
<dbReference type="SMART" id="SM00382">
    <property type="entry name" value="AAA"/>
    <property type="match status" value="1"/>
</dbReference>
<feature type="compositionally biased region" description="Acidic residues" evidence="3">
    <location>
        <begin position="352"/>
        <end position="382"/>
    </location>
</feature>
<dbReference type="Gene3D" id="1.25.40.20">
    <property type="entry name" value="Ankyrin repeat-containing domain"/>
    <property type="match status" value="1"/>
</dbReference>
<feature type="region of interest" description="Disordered" evidence="3">
    <location>
        <begin position="631"/>
        <end position="735"/>
    </location>
</feature>
<sequence length="1259" mass="137956">MSSAEPLWRVKRRCMFGDRCNFLHNNPENAIAQSIPFNYTTPKTVIKPITPPEPPRLTVESPQSVRSPPRSPRTTSLLLALRDVIGDPDDEYTGGNSFATESHNQSGEWSEALPTLVNKTEFSHPVQPEQTSYIVTPRYDVEDDEEEEGNWTAISVYDDEDEVDNSNPPQSLENDDDEQDVLDADTMRVPAQSPGDESEPNVQEEAGEDPEPEADHHQSPRPPTSGLLSPIELSGLNLAPLFRLNDTAYSGTNSFDSGYAENWKPPMPLATTPPRSPSINSTFDLLSSPFGPQSARAISPHLGPFIGRSPKSPFQESVSNQDEIEPSELSLDSPREYYASREIDSSDREVEPVTEDEQETEFGDEATSTGDDESQSEGEDEDSYGHTSIWDSEGNPTAVFIGSSPGPINAEVSDAIRRSSQTPTHFLTSNETQFEDADVSSSSAFPVESNSMSVEEMSVEEIELPTSAHPMEMSRESDEDTAFLAYLLSPAAQANENDTLNSLYDIYSDIEDHPESTPNVLVPPSTSVSPPLAESSPSNSSTPASSLRERVFTPPPPVARKQSGFTDADSPHSLSSPMTSLDSVSRGRASPFSVHDTKSPTPSVSENSGQELEVSRKIPFGFRSKFALGRASKSSLMTHRSSAASIPASTKIRSLESQDSAFSPVNKSPTSAPPRGLKPLRLSTALDSKQGSRSLFHSRMSSSFSKPGIDSQQFGTTNRISTTSSRVSTSKSSSDNLLLSSARSSLLPLRIRNSLLSSNDSSLPPSPRLLRDLGLLDEPQSAPAAPSRQSTNYSRPSSRLSERYFPEEDDEDDENETFTRTDLYGETIRRPVSPAPHTAPIPRTQSTIYPPAFAIDTPKPTLMFAVASDNVEQVRQVLQNGEANPNDCVGPQSALEFALTNDKLANKLDIVKTLLAFGADPSVVKSNKSPEGQNKEGGDISRSASPSENRPRGLLEDLDPATKYYLERADAVHTRRISVLIQRSFFRPLTRVRYELIGQDRALEQLFRVLSMHSRELAVTPMVVMLCGPSGHGKSLLARKFGSLLDVPTHTVNMTTLRSTHDLWQSYSMSPYEEPTTCTLAEFLINNEGKRCVVVLDEIEKTVDQNTLWSLLMPWELGRCSFEAGSRHVDVKNVIWLGTSNIGHDLVFQHAASRKNPEEPMSREEYVALMGLLRPKVSERLGTSLLSRITTVLPFVPFSLEEKKAICSEALHTLGGELARTLSSEKIEAAIDNALASYCADEGARSLSRAISNQLVDII</sequence>
<dbReference type="InterPro" id="IPR003593">
    <property type="entry name" value="AAA+_ATPase"/>
</dbReference>
<feature type="compositionally biased region" description="Polar residues" evidence="3">
    <location>
        <begin position="94"/>
        <end position="108"/>
    </location>
</feature>
<evidence type="ECO:0000256" key="2">
    <source>
        <dbReference type="ARBA" id="ARBA00022840"/>
    </source>
</evidence>
<feature type="region of interest" description="Disordered" evidence="3">
    <location>
        <begin position="88"/>
        <end position="110"/>
    </location>
</feature>
<feature type="region of interest" description="Disordered" evidence="3">
    <location>
        <begin position="47"/>
        <end position="74"/>
    </location>
</feature>
<proteinExistence type="predicted"/>
<dbReference type="AlphaFoldDB" id="A0A8H4QQR6"/>
<evidence type="ECO:0000256" key="3">
    <source>
        <dbReference type="SAM" id="MobiDB-lite"/>
    </source>
</evidence>
<dbReference type="GO" id="GO:0034605">
    <property type="term" value="P:cellular response to heat"/>
    <property type="evidence" value="ECO:0007669"/>
    <property type="project" value="TreeGrafter"/>
</dbReference>
<dbReference type="Proteomes" id="UP000521872">
    <property type="component" value="Unassembled WGS sequence"/>
</dbReference>
<feature type="compositionally biased region" description="Acidic residues" evidence="3">
    <location>
        <begin position="173"/>
        <end position="183"/>
    </location>
</feature>
<gene>
    <name evidence="5" type="ORF">D9613_002613</name>
</gene>
<keyword evidence="6" id="KW-1185">Reference proteome</keyword>
<reference evidence="5 6" key="1">
    <citation type="submission" date="2019-12" db="EMBL/GenBank/DDBJ databases">
        <authorList>
            <person name="Floudas D."/>
            <person name="Bentzer J."/>
            <person name="Ahren D."/>
            <person name="Johansson T."/>
            <person name="Persson P."/>
            <person name="Tunlid A."/>
        </authorList>
    </citation>
    <scope>NUCLEOTIDE SEQUENCE [LARGE SCALE GENOMIC DNA]</scope>
    <source>
        <strain evidence="5 6">CBS 102.39</strain>
    </source>
</reference>
<feature type="domain" description="AAA+ ATPase" evidence="4">
    <location>
        <begin position="1020"/>
        <end position="1162"/>
    </location>
</feature>
<dbReference type="SUPFAM" id="SSF52540">
    <property type="entry name" value="P-loop containing nucleoside triphosphate hydrolases"/>
    <property type="match status" value="1"/>
</dbReference>
<feature type="region of interest" description="Disordered" evidence="3">
    <location>
        <begin position="510"/>
        <end position="613"/>
    </location>
</feature>
<dbReference type="GO" id="GO:0005524">
    <property type="term" value="F:ATP binding"/>
    <property type="evidence" value="ECO:0007669"/>
    <property type="project" value="UniProtKB-KW"/>
</dbReference>
<name>A0A8H4QQR6_9AGAR</name>
<evidence type="ECO:0000313" key="6">
    <source>
        <dbReference type="Proteomes" id="UP000521872"/>
    </source>
</evidence>
<feature type="compositionally biased region" description="Polar residues" evidence="3">
    <location>
        <begin position="632"/>
        <end position="670"/>
    </location>
</feature>
<keyword evidence="1" id="KW-0547">Nucleotide-binding</keyword>
<comment type="caution">
    <text evidence="5">The sequence shown here is derived from an EMBL/GenBank/DDBJ whole genome shotgun (WGS) entry which is preliminary data.</text>
</comment>
<feature type="compositionally biased region" description="Basic and acidic residues" evidence="3">
    <location>
        <begin position="333"/>
        <end position="351"/>
    </location>
</feature>
<feature type="compositionally biased region" description="Polar residues" evidence="3">
    <location>
        <begin position="418"/>
        <end position="432"/>
    </location>
</feature>
<evidence type="ECO:0000259" key="4">
    <source>
        <dbReference type="SMART" id="SM00382"/>
    </source>
</evidence>
<organism evidence="5 6">
    <name type="scientific">Agrocybe pediades</name>
    <dbReference type="NCBI Taxonomy" id="84607"/>
    <lineage>
        <taxon>Eukaryota</taxon>
        <taxon>Fungi</taxon>
        <taxon>Dikarya</taxon>
        <taxon>Basidiomycota</taxon>
        <taxon>Agaricomycotina</taxon>
        <taxon>Agaricomycetes</taxon>
        <taxon>Agaricomycetidae</taxon>
        <taxon>Agaricales</taxon>
        <taxon>Agaricineae</taxon>
        <taxon>Strophariaceae</taxon>
        <taxon>Agrocybe</taxon>
    </lineage>
</organism>
<feature type="compositionally biased region" description="Polar residues" evidence="3">
    <location>
        <begin position="599"/>
        <end position="610"/>
    </location>
</feature>
<dbReference type="Pfam" id="PF07728">
    <property type="entry name" value="AAA_5"/>
    <property type="match status" value="1"/>
</dbReference>
<dbReference type="InterPro" id="IPR011704">
    <property type="entry name" value="ATPase_dyneun-rel_AAA"/>
</dbReference>
<feature type="compositionally biased region" description="Low complexity" evidence="3">
    <location>
        <begin position="447"/>
        <end position="456"/>
    </location>
</feature>
<dbReference type="InterPro" id="IPR027417">
    <property type="entry name" value="P-loop_NTPase"/>
</dbReference>
<dbReference type="Gene3D" id="3.40.50.300">
    <property type="entry name" value="P-loop containing nucleotide triphosphate hydrolases"/>
    <property type="match status" value="1"/>
</dbReference>
<feature type="compositionally biased region" description="Low complexity" evidence="3">
    <location>
        <begin position="692"/>
        <end position="705"/>
    </location>
</feature>
<keyword evidence="2" id="KW-0067">ATP-binding</keyword>
<feature type="region of interest" description="Disordered" evidence="3">
    <location>
        <begin position="247"/>
        <end position="459"/>
    </location>
</feature>
<dbReference type="InterPro" id="IPR036770">
    <property type="entry name" value="Ankyrin_rpt-contain_sf"/>
</dbReference>
<evidence type="ECO:0000313" key="5">
    <source>
        <dbReference type="EMBL" id="KAF4615198.1"/>
    </source>
</evidence>
<dbReference type="PANTHER" id="PTHR11638">
    <property type="entry name" value="ATP-DEPENDENT CLP PROTEASE"/>
    <property type="match status" value="1"/>
</dbReference>
<feature type="compositionally biased region" description="Low complexity" evidence="3">
    <location>
        <begin position="516"/>
        <end position="546"/>
    </location>
</feature>
<feature type="compositionally biased region" description="Polar residues" evidence="3">
    <location>
        <begin position="787"/>
        <end position="799"/>
    </location>
</feature>
<feature type="compositionally biased region" description="Polar residues" evidence="3">
    <location>
        <begin position="572"/>
        <end position="583"/>
    </location>
</feature>
<feature type="region of interest" description="Disordered" evidence="3">
    <location>
        <begin position="778"/>
        <end position="816"/>
    </location>
</feature>
<feature type="region of interest" description="Disordered" evidence="3">
    <location>
        <begin position="154"/>
        <end position="231"/>
    </location>
</feature>
<accession>A0A8H4QQR6</accession>
<feature type="compositionally biased region" description="Low complexity" evidence="3">
    <location>
        <begin position="716"/>
        <end position="735"/>
    </location>
</feature>
<feature type="compositionally biased region" description="Acidic residues" evidence="3">
    <location>
        <begin position="807"/>
        <end position="816"/>
    </location>
</feature>
<feature type="compositionally biased region" description="Polar residues" evidence="3">
    <location>
        <begin position="312"/>
        <end position="321"/>
    </location>
</feature>
<dbReference type="GO" id="GO:0016887">
    <property type="term" value="F:ATP hydrolysis activity"/>
    <property type="evidence" value="ECO:0007669"/>
    <property type="project" value="InterPro"/>
</dbReference>